<protein>
    <submittedName>
        <fullName evidence="3">FAD-binding oxidoreductase</fullName>
        <ecNumber evidence="3">1.-.-.-</ecNumber>
    </submittedName>
</protein>
<comment type="caution">
    <text evidence="3">The sequence shown here is derived from an EMBL/GenBank/DDBJ whole genome shotgun (WGS) entry which is preliminary data.</text>
</comment>
<gene>
    <name evidence="3" type="ORF">V6590_12765</name>
</gene>
<dbReference type="InterPro" id="IPR006076">
    <property type="entry name" value="FAD-dep_OxRdtase"/>
</dbReference>
<evidence type="ECO:0000259" key="2">
    <source>
        <dbReference type="Pfam" id="PF01266"/>
    </source>
</evidence>
<keyword evidence="4" id="KW-1185">Reference proteome</keyword>
<dbReference type="RefSeq" id="WP_335423670.1">
    <property type="nucleotide sequence ID" value="NZ_JBALHR010000007.1"/>
</dbReference>
<evidence type="ECO:0000256" key="1">
    <source>
        <dbReference type="ARBA" id="ARBA00023002"/>
    </source>
</evidence>
<evidence type="ECO:0000313" key="4">
    <source>
        <dbReference type="Proteomes" id="UP001431963"/>
    </source>
</evidence>
<dbReference type="Proteomes" id="UP001431963">
    <property type="component" value="Unassembled WGS sequence"/>
</dbReference>
<keyword evidence="1 3" id="KW-0560">Oxidoreductase</keyword>
<organism evidence="3 4">
    <name type="scientific">Gemmobacter denitrificans</name>
    <dbReference type="NCBI Taxonomy" id="3123040"/>
    <lineage>
        <taxon>Bacteria</taxon>
        <taxon>Pseudomonadati</taxon>
        <taxon>Pseudomonadota</taxon>
        <taxon>Alphaproteobacteria</taxon>
        <taxon>Rhodobacterales</taxon>
        <taxon>Paracoccaceae</taxon>
        <taxon>Gemmobacter</taxon>
    </lineage>
</organism>
<dbReference type="InterPro" id="IPR036188">
    <property type="entry name" value="FAD/NAD-bd_sf"/>
</dbReference>
<dbReference type="PANTHER" id="PTHR13847:SF275">
    <property type="entry name" value="GAMMA-GLUTAMYLPUTRESCINE OXIDOREDUCTASE"/>
    <property type="match status" value="1"/>
</dbReference>
<dbReference type="PANTHER" id="PTHR13847">
    <property type="entry name" value="SARCOSINE DEHYDROGENASE-RELATED"/>
    <property type="match status" value="1"/>
</dbReference>
<feature type="domain" description="FAD dependent oxidoreductase" evidence="2">
    <location>
        <begin position="36"/>
        <end position="386"/>
    </location>
</feature>
<dbReference type="Gene3D" id="3.50.50.60">
    <property type="entry name" value="FAD/NAD(P)-binding domain"/>
    <property type="match status" value="1"/>
</dbReference>
<sequence>MKNSHTLSDPLTHGLWAQTAPAGPDMPPLAGAAQADVAIIGAGYTGLSAALHLARAGRSVTLIDAAEPGFGGAGRNVGLVNAGMWVQPDIVEQTLPQPYGARLIEALGNGPQLVFETIAREGIACEANPVGTLHCAVGAKGLAELRERHAQWSRRGAPVDLLTDSEAAALIGTRAYAGALQDRRAGTVQPLAYARGLAHAVVRAGGRLHGSSPATALTRHGDGWQITTPQGEVRAGWVILATDAYARHVQTDIAAEQVGLPYFNFATRPLTAAERGAILPQNHGCWDTREVLSSFRMDQAGRLVFGSVGALDAAAGVHRNWAMRAMTRLFPSLKGVEFETGWYGRIGMTADNLPRLHSFGPQALGVSGYNGRGISPGTVFGQLLARHVLGEIGLADMPLPVTTISLPSFPSLREAYYSLGAAALHLVEARF</sequence>
<name>A0ABU8BWF2_9RHOB</name>
<dbReference type="SUPFAM" id="SSF51905">
    <property type="entry name" value="FAD/NAD(P)-binding domain"/>
    <property type="match status" value="1"/>
</dbReference>
<reference evidence="3" key="1">
    <citation type="submission" date="2024-02" db="EMBL/GenBank/DDBJ databases">
        <title>Genome sequences of strain Gemmobacter sp. JM10B15.</title>
        <authorList>
            <person name="Zhang M."/>
        </authorList>
    </citation>
    <scope>NUCLEOTIDE SEQUENCE</scope>
    <source>
        <strain evidence="3">JM10B15</strain>
    </source>
</reference>
<dbReference type="GO" id="GO:0016491">
    <property type="term" value="F:oxidoreductase activity"/>
    <property type="evidence" value="ECO:0007669"/>
    <property type="project" value="UniProtKB-KW"/>
</dbReference>
<evidence type="ECO:0000313" key="3">
    <source>
        <dbReference type="EMBL" id="MEH7829025.1"/>
    </source>
</evidence>
<dbReference type="EC" id="1.-.-.-" evidence="3"/>
<dbReference type="Pfam" id="PF01266">
    <property type="entry name" value="DAO"/>
    <property type="match status" value="1"/>
</dbReference>
<proteinExistence type="predicted"/>
<dbReference type="EMBL" id="JBALHR010000007">
    <property type="protein sequence ID" value="MEH7829025.1"/>
    <property type="molecule type" value="Genomic_DNA"/>
</dbReference>
<accession>A0ABU8BWF2</accession>
<dbReference type="Gene3D" id="3.30.9.10">
    <property type="entry name" value="D-Amino Acid Oxidase, subunit A, domain 2"/>
    <property type="match status" value="1"/>
</dbReference>